<dbReference type="InterPro" id="IPR000073">
    <property type="entry name" value="AB_hydrolase_1"/>
</dbReference>
<evidence type="ECO:0000256" key="1">
    <source>
        <dbReference type="SAM" id="MobiDB-lite"/>
    </source>
</evidence>
<comment type="caution">
    <text evidence="3">The sequence shown here is derived from an EMBL/GenBank/DDBJ whole genome shotgun (WGS) entry which is preliminary data.</text>
</comment>
<dbReference type="Pfam" id="PF00561">
    <property type="entry name" value="Abhydrolase_1"/>
    <property type="match status" value="1"/>
</dbReference>
<name>A0AAD9SIE7_PHOAM</name>
<organism evidence="3 4">
    <name type="scientific">Phomopsis amygdali</name>
    <name type="common">Fusicoccum amygdali</name>
    <dbReference type="NCBI Taxonomy" id="1214568"/>
    <lineage>
        <taxon>Eukaryota</taxon>
        <taxon>Fungi</taxon>
        <taxon>Dikarya</taxon>
        <taxon>Ascomycota</taxon>
        <taxon>Pezizomycotina</taxon>
        <taxon>Sordariomycetes</taxon>
        <taxon>Sordariomycetidae</taxon>
        <taxon>Diaporthales</taxon>
        <taxon>Diaporthaceae</taxon>
        <taxon>Diaporthe</taxon>
    </lineage>
</organism>
<proteinExistence type="predicted"/>
<feature type="domain" description="AB hydrolase-1" evidence="2">
    <location>
        <begin position="25"/>
        <end position="89"/>
    </location>
</feature>
<evidence type="ECO:0000313" key="3">
    <source>
        <dbReference type="EMBL" id="KAK2610185.1"/>
    </source>
</evidence>
<feature type="region of interest" description="Disordered" evidence="1">
    <location>
        <begin position="1"/>
        <end position="33"/>
    </location>
</feature>
<protein>
    <recommendedName>
        <fullName evidence="2">AB hydrolase-1 domain-containing protein</fullName>
    </recommendedName>
</protein>
<reference evidence="3" key="1">
    <citation type="submission" date="2023-06" db="EMBL/GenBank/DDBJ databases">
        <authorList>
            <person name="Noh H."/>
        </authorList>
    </citation>
    <scope>NUCLEOTIDE SEQUENCE</scope>
    <source>
        <strain evidence="3">DUCC20226</strain>
    </source>
</reference>
<keyword evidence="4" id="KW-1185">Reference proteome</keyword>
<sequence length="116" mass="11948">MFKPLLANPAALTQSSSTSSSSGVENQEQHRHTLIAFDLHGHGASPDATDTESTYTFAGYASSAAQALQHLGITDVLNYGCSLGGHVAKDLAMQLAEPGSHSHSHSSTDGPRSGAS</sequence>
<dbReference type="AlphaFoldDB" id="A0AAD9SIE7"/>
<dbReference type="SUPFAM" id="SSF53474">
    <property type="entry name" value="alpha/beta-Hydrolases"/>
    <property type="match status" value="1"/>
</dbReference>
<gene>
    <name evidence="3" type="ORF">N8I77_003637</name>
</gene>
<dbReference type="InterPro" id="IPR029058">
    <property type="entry name" value="AB_hydrolase_fold"/>
</dbReference>
<feature type="region of interest" description="Disordered" evidence="1">
    <location>
        <begin position="96"/>
        <end position="116"/>
    </location>
</feature>
<dbReference type="Gene3D" id="3.40.50.1820">
    <property type="entry name" value="alpha/beta hydrolase"/>
    <property type="match status" value="1"/>
</dbReference>
<accession>A0AAD9SIE7</accession>
<evidence type="ECO:0000313" key="4">
    <source>
        <dbReference type="Proteomes" id="UP001265746"/>
    </source>
</evidence>
<dbReference type="EMBL" id="JAUJFL010000002">
    <property type="protein sequence ID" value="KAK2610185.1"/>
    <property type="molecule type" value="Genomic_DNA"/>
</dbReference>
<evidence type="ECO:0000259" key="2">
    <source>
        <dbReference type="Pfam" id="PF00561"/>
    </source>
</evidence>
<dbReference type="Proteomes" id="UP001265746">
    <property type="component" value="Unassembled WGS sequence"/>
</dbReference>